<keyword evidence="10" id="KW-0636">Prenylation</keyword>
<proteinExistence type="inferred from homology"/>
<keyword evidence="5" id="KW-0547">Nucleotide-binding</keyword>
<keyword evidence="14" id="KW-1185">Reference proteome</keyword>
<protein>
    <recommendedName>
        <fullName evidence="3">small monomeric GTPase</fullName>
        <ecNumber evidence="3">3.6.5.2</ecNumber>
    </recommendedName>
</protein>
<dbReference type="CTD" id="83452"/>
<evidence type="ECO:0000313" key="15">
    <source>
        <dbReference type="RefSeq" id="XP_010828590.1"/>
    </source>
</evidence>
<evidence type="ECO:0000256" key="7">
    <source>
        <dbReference type="ARBA" id="ARBA00023134"/>
    </source>
</evidence>
<evidence type="ECO:0000256" key="8">
    <source>
        <dbReference type="ARBA" id="ARBA00023136"/>
    </source>
</evidence>
<evidence type="ECO:0000256" key="10">
    <source>
        <dbReference type="ARBA" id="ARBA00023289"/>
    </source>
</evidence>
<evidence type="ECO:0000256" key="13">
    <source>
        <dbReference type="SAM" id="MobiDB-lite"/>
    </source>
</evidence>
<evidence type="ECO:0000256" key="6">
    <source>
        <dbReference type="ARBA" id="ARBA00022801"/>
    </source>
</evidence>
<dbReference type="GeneID" id="104981280"/>
<dbReference type="Pfam" id="PF00071">
    <property type="entry name" value="Ras"/>
    <property type="match status" value="1"/>
</dbReference>
<evidence type="ECO:0000256" key="9">
    <source>
        <dbReference type="ARBA" id="ARBA00023288"/>
    </source>
</evidence>
<gene>
    <name evidence="15" type="primary">RAB33B</name>
</gene>
<dbReference type="SMART" id="SM00175">
    <property type="entry name" value="RAB"/>
    <property type="match status" value="1"/>
</dbReference>
<dbReference type="GO" id="GO:0032482">
    <property type="term" value="P:Rab protein signal transduction"/>
    <property type="evidence" value="ECO:0007669"/>
    <property type="project" value="InterPro"/>
</dbReference>
<evidence type="ECO:0000256" key="12">
    <source>
        <dbReference type="ARBA" id="ARBA00047660"/>
    </source>
</evidence>
<evidence type="ECO:0000256" key="1">
    <source>
        <dbReference type="ARBA" id="ARBA00001946"/>
    </source>
</evidence>
<evidence type="ECO:0000256" key="11">
    <source>
        <dbReference type="ARBA" id="ARBA00037868"/>
    </source>
</evidence>
<comment type="cofactor">
    <cofactor evidence="1">
        <name>Mg(2+)</name>
        <dbReference type="ChEBI" id="CHEBI:18420"/>
    </cofactor>
</comment>
<name>A0A6P3GQ48_BISBB</name>
<keyword evidence="4" id="KW-0488">Methylation</keyword>
<dbReference type="SMART" id="SM00174">
    <property type="entry name" value="RHO"/>
    <property type="match status" value="1"/>
</dbReference>
<dbReference type="PANTHER" id="PTHR47978">
    <property type="match status" value="1"/>
</dbReference>
<sequence>MKFSARRRQAASNSRLLTDSPAPAKTQVPRGRSSPLRVSRAQGAGFWRRLAPLSPGRCLISRDPESPEGAGNAESAPSCKPRGPASTSKSREPKREAKPSAGPSGDLTRPRRAHASVEAALPPSRERVPGGTSFLSAFSPRPQSARAASSRGREPWTWRGRDSQGAGPEAVCSASQQPAFRATDKPLTGPVPSQVDGPRPDGRCGGAVGRAEGSASLGWWAPHLRGRRPAGSLGRVRRMASDIESSLEASFSSSGAVSGGSGFLPPARSRIFKIIVIGDSNVGKTCLTYRFCAGRFPDRTEATIGVDFRERAVEIDGERIKIQLWDTAGQERFRKSMIQHYYRNVHAVVFVYDMTNMASFHSLPSWIEECKQHLLATDIPRILVGNKCDLRSAIQVPTDLAQKFADTHSMPLFETSAKNPNDNDHVEAIFMTLAHKLKSHKPLMLSQPPDNGITLKPEPKPAMTCWC</sequence>
<keyword evidence="7" id="KW-0342">GTP-binding</keyword>
<dbReference type="AlphaFoldDB" id="A0A6P3GQ48"/>
<dbReference type="InterPro" id="IPR001806">
    <property type="entry name" value="Small_GTPase"/>
</dbReference>
<reference evidence="15" key="1">
    <citation type="submission" date="2025-08" db="UniProtKB">
        <authorList>
            <consortium name="RefSeq"/>
        </authorList>
    </citation>
    <scope>IDENTIFICATION</scope>
    <source>
        <tissue evidence="15">Blood</tissue>
    </source>
</reference>
<dbReference type="GO" id="GO:0003925">
    <property type="term" value="F:G protein activity"/>
    <property type="evidence" value="ECO:0007669"/>
    <property type="project" value="UniProtKB-EC"/>
</dbReference>
<dbReference type="KEGG" id="bbis:104981280"/>
<dbReference type="RefSeq" id="XP_010828590.1">
    <property type="nucleotide sequence ID" value="XM_010830288.1"/>
</dbReference>
<dbReference type="PROSITE" id="PS51419">
    <property type="entry name" value="RAB"/>
    <property type="match status" value="1"/>
</dbReference>
<keyword evidence="9" id="KW-0449">Lipoprotein</keyword>
<evidence type="ECO:0000256" key="2">
    <source>
        <dbReference type="ARBA" id="ARBA00006270"/>
    </source>
</evidence>
<dbReference type="Proteomes" id="UP000515208">
    <property type="component" value="Unplaced"/>
</dbReference>
<dbReference type="PRINTS" id="PR00449">
    <property type="entry name" value="RASTRNSFRMNG"/>
</dbReference>
<keyword evidence="8" id="KW-0472">Membrane</keyword>
<dbReference type="EC" id="3.6.5.2" evidence="3"/>
<comment type="catalytic activity">
    <reaction evidence="12">
        <text>GTP + H2O = GDP + phosphate + H(+)</text>
        <dbReference type="Rhea" id="RHEA:19669"/>
        <dbReference type="ChEBI" id="CHEBI:15377"/>
        <dbReference type="ChEBI" id="CHEBI:15378"/>
        <dbReference type="ChEBI" id="CHEBI:37565"/>
        <dbReference type="ChEBI" id="CHEBI:43474"/>
        <dbReference type="ChEBI" id="CHEBI:58189"/>
        <dbReference type="EC" id="3.6.5.2"/>
    </reaction>
    <physiologicalReaction direction="left-to-right" evidence="12">
        <dbReference type="Rhea" id="RHEA:19670"/>
    </physiologicalReaction>
</comment>
<evidence type="ECO:0000313" key="14">
    <source>
        <dbReference type="Proteomes" id="UP000515208"/>
    </source>
</evidence>
<keyword evidence="6" id="KW-0378">Hydrolase</keyword>
<comment type="similarity">
    <text evidence="2">Belongs to the small GTPase superfamily. Rab family.</text>
</comment>
<evidence type="ECO:0000256" key="3">
    <source>
        <dbReference type="ARBA" id="ARBA00011984"/>
    </source>
</evidence>
<dbReference type="SMART" id="SM00173">
    <property type="entry name" value="RAS"/>
    <property type="match status" value="1"/>
</dbReference>
<dbReference type="FunFam" id="3.40.50.300:FF:000516">
    <property type="entry name" value="RAB33B, member RAS oncogene family"/>
    <property type="match status" value="1"/>
</dbReference>
<dbReference type="NCBIfam" id="TIGR00231">
    <property type="entry name" value="small_GTP"/>
    <property type="match status" value="1"/>
</dbReference>
<dbReference type="InterPro" id="IPR041822">
    <property type="entry name" value="Rab33A/B"/>
</dbReference>
<dbReference type="PROSITE" id="PS51421">
    <property type="entry name" value="RAS"/>
    <property type="match status" value="1"/>
</dbReference>
<feature type="compositionally biased region" description="Low complexity" evidence="13">
    <location>
        <begin position="136"/>
        <end position="150"/>
    </location>
</feature>
<dbReference type="Gene3D" id="3.40.50.300">
    <property type="entry name" value="P-loop containing nucleotide triphosphate hydrolases"/>
    <property type="match status" value="1"/>
</dbReference>
<feature type="region of interest" description="Disordered" evidence="13">
    <location>
        <begin position="1"/>
        <end position="200"/>
    </location>
</feature>
<dbReference type="InterPro" id="IPR005225">
    <property type="entry name" value="Small_GTP-bd"/>
</dbReference>
<evidence type="ECO:0000256" key="4">
    <source>
        <dbReference type="ARBA" id="ARBA00022481"/>
    </source>
</evidence>
<dbReference type="SUPFAM" id="SSF52540">
    <property type="entry name" value="P-loop containing nucleoside triphosphate hydrolases"/>
    <property type="match status" value="1"/>
</dbReference>
<dbReference type="GO" id="GO:0005794">
    <property type="term" value="C:Golgi apparatus"/>
    <property type="evidence" value="ECO:0007669"/>
    <property type="project" value="UniProtKB-ARBA"/>
</dbReference>
<dbReference type="GO" id="GO:0005525">
    <property type="term" value="F:GTP binding"/>
    <property type="evidence" value="ECO:0007669"/>
    <property type="project" value="UniProtKB-KW"/>
</dbReference>
<feature type="compositionally biased region" description="Basic and acidic residues" evidence="13">
    <location>
        <begin position="89"/>
        <end position="98"/>
    </location>
</feature>
<evidence type="ECO:0000256" key="5">
    <source>
        <dbReference type="ARBA" id="ARBA00022741"/>
    </source>
</evidence>
<comment type="subcellular location">
    <subcellularLocation>
        <location evidence="11">Endomembrane system</location>
        <topology evidence="11">Lipid-anchor</topology>
    </subcellularLocation>
</comment>
<dbReference type="PROSITE" id="PS51417">
    <property type="entry name" value="ARF"/>
    <property type="match status" value="1"/>
</dbReference>
<dbReference type="OrthoDB" id="10006973at2759"/>
<organism evidence="14 15">
    <name type="scientific">Bison bison bison</name>
    <name type="common">North American plains bison</name>
    <dbReference type="NCBI Taxonomy" id="43346"/>
    <lineage>
        <taxon>Eukaryota</taxon>
        <taxon>Metazoa</taxon>
        <taxon>Chordata</taxon>
        <taxon>Craniata</taxon>
        <taxon>Vertebrata</taxon>
        <taxon>Euteleostomi</taxon>
        <taxon>Mammalia</taxon>
        <taxon>Eutheria</taxon>
        <taxon>Laurasiatheria</taxon>
        <taxon>Artiodactyla</taxon>
        <taxon>Ruminantia</taxon>
        <taxon>Pecora</taxon>
        <taxon>Bovidae</taxon>
        <taxon>Bovinae</taxon>
        <taxon>Bison</taxon>
    </lineage>
</organism>
<dbReference type="InterPro" id="IPR027417">
    <property type="entry name" value="P-loop_NTPase"/>
</dbReference>
<dbReference type="SMART" id="SM00176">
    <property type="entry name" value="RAN"/>
    <property type="match status" value="1"/>
</dbReference>
<accession>A0A6P3GQ48</accession>
<dbReference type="CDD" id="cd04115">
    <property type="entry name" value="Rab33B_Rab33A"/>
    <property type="match status" value="1"/>
</dbReference>
<feature type="compositionally biased region" description="Basic and acidic residues" evidence="13">
    <location>
        <begin position="151"/>
        <end position="162"/>
    </location>
</feature>